<feature type="transmembrane region" description="Helical" evidence="1">
    <location>
        <begin position="29"/>
        <end position="51"/>
    </location>
</feature>
<accession>A0A2N9ETH3</accession>
<keyword evidence="1" id="KW-0472">Membrane</keyword>
<protein>
    <submittedName>
        <fullName evidence="2">Uncharacterized protein</fullName>
    </submittedName>
</protein>
<keyword evidence="1" id="KW-0812">Transmembrane</keyword>
<proteinExistence type="predicted"/>
<organism evidence="2">
    <name type="scientific">Fagus sylvatica</name>
    <name type="common">Beechnut</name>
    <dbReference type="NCBI Taxonomy" id="28930"/>
    <lineage>
        <taxon>Eukaryota</taxon>
        <taxon>Viridiplantae</taxon>
        <taxon>Streptophyta</taxon>
        <taxon>Embryophyta</taxon>
        <taxon>Tracheophyta</taxon>
        <taxon>Spermatophyta</taxon>
        <taxon>Magnoliopsida</taxon>
        <taxon>eudicotyledons</taxon>
        <taxon>Gunneridae</taxon>
        <taxon>Pentapetalae</taxon>
        <taxon>rosids</taxon>
        <taxon>fabids</taxon>
        <taxon>Fagales</taxon>
        <taxon>Fagaceae</taxon>
        <taxon>Fagus</taxon>
    </lineage>
</organism>
<dbReference type="EMBL" id="OIVN01000313">
    <property type="protein sequence ID" value="SPC78142.1"/>
    <property type="molecule type" value="Genomic_DNA"/>
</dbReference>
<gene>
    <name evidence="2" type="ORF">FSB_LOCUS6024</name>
</gene>
<dbReference type="AlphaFoldDB" id="A0A2N9ETH3"/>
<reference evidence="2" key="1">
    <citation type="submission" date="2018-02" db="EMBL/GenBank/DDBJ databases">
        <authorList>
            <person name="Cohen D.B."/>
            <person name="Kent A.D."/>
        </authorList>
    </citation>
    <scope>NUCLEOTIDE SEQUENCE</scope>
</reference>
<evidence type="ECO:0000313" key="2">
    <source>
        <dbReference type="EMBL" id="SPC78142.1"/>
    </source>
</evidence>
<evidence type="ECO:0000256" key="1">
    <source>
        <dbReference type="SAM" id="Phobius"/>
    </source>
</evidence>
<keyword evidence="1" id="KW-1133">Transmembrane helix</keyword>
<sequence>MVVVVSGTRGGAGAGGGSVLGGFSLRSFFSFRIFVSTMFSLLFIATLSVLFTTNPSTPLHHSEATVLPGERGFEFLMEYVILTLWVYGVWV</sequence>
<name>A0A2N9ETH3_FAGSY</name>